<accession>A0ABT1W811</accession>
<keyword evidence="2" id="KW-0813">Transport</keyword>
<dbReference type="CDD" id="cd01034">
    <property type="entry name" value="EriC_like"/>
    <property type="match status" value="1"/>
</dbReference>
<evidence type="ECO:0000256" key="2">
    <source>
        <dbReference type="ARBA" id="ARBA00022448"/>
    </source>
</evidence>
<dbReference type="Gene3D" id="1.10.3080.10">
    <property type="entry name" value="Clc chloride channel"/>
    <property type="match status" value="1"/>
</dbReference>
<keyword evidence="12" id="KW-1185">Reference proteome</keyword>
<feature type="transmembrane region" description="Helical" evidence="10">
    <location>
        <begin position="99"/>
        <end position="121"/>
    </location>
</feature>
<name>A0ABT1W811_9PROT</name>
<comment type="subcellular location">
    <subcellularLocation>
        <location evidence="1">Membrane</location>
        <topology evidence="1">Multi-pass membrane protein</topology>
    </subcellularLocation>
</comment>
<feature type="transmembrane region" description="Helical" evidence="10">
    <location>
        <begin position="224"/>
        <end position="247"/>
    </location>
</feature>
<evidence type="ECO:0000256" key="1">
    <source>
        <dbReference type="ARBA" id="ARBA00004141"/>
    </source>
</evidence>
<dbReference type="RefSeq" id="WP_422864491.1">
    <property type="nucleotide sequence ID" value="NZ_JAMSKV010000009.1"/>
</dbReference>
<keyword evidence="3 10" id="KW-0812">Transmembrane</keyword>
<keyword evidence="7" id="KW-0869">Chloride channel</keyword>
<keyword evidence="6 10" id="KW-0472">Membrane</keyword>
<reference evidence="11 12" key="1">
    <citation type="submission" date="2022-06" db="EMBL/GenBank/DDBJ databases">
        <title>Endosaccharibacter gen. nov., sp. nov., endophytic bacteria isolated from sugarcane.</title>
        <authorList>
            <person name="Pitiwittayakul N."/>
            <person name="Yukphan P."/>
            <person name="Charoenyingcharoen P."/>
            <person name="Tanasupawat S."/>
        </authorList>
    </citation>
    <scope>NUCLEOTIDE SEQUENCE [LARGE SCALE GENOMIC DNA]</scope>
    <source>
        <strain evidence="11 12">KSS8</strain>
    </source>
</reference>
<dbReference type="EMBL" id="JAMSKV010000009">
    <property type="protein sequence ID" value="MCQ8279012.1"/>
    <property type="molecule type" value="Genomic_DNA"/>
</dbReference>
<evidence type="ECO:0000256" key="10">
    <source>
        <dbReference type="SAM" id="Phobius"/>
    </source>
</evidence>
<dbReference type="InterPro" id="IPR050368">
    <property type="entry name" value="ClC-type_chloride_channel"/>
</dbReference>
<keyword evidence="5" id="KW-0406">Ion transport</keyword>
<evidence type="ECO:0000256" key="6">
    <source>
        <dbReference type="ARBA" id="ARBA00023136"/>
    </source>
</evidence>
<dbReference type="SUPFAM" id="SSF81340">
    <property type="entry name" value="Clc chloride channel"/>
    <property type="match status" value="1"/>
</dbReference>
<protein>
    <submittedName>
        <fullName evidence="11">Chloride channel protein</fullName>
    </submittedName>
</protein>
<feature type="transmembrane region" description="Helical" evidence="10">
    <location>
        <begin position="267"/>
        <end position="284"/>
    </location>
</feature>
<evidence type="ECO:0000313" key="11">
    <source>
        <dbReference type="EMBL" id="MCQ8279012.1"/>
    </source>
</evidence>
<evidence type="ECO:0000256" key="5">
    <source>
        <dbReference type="ARBA" id="ARBA00023065"/>
    </source>
</evidence>
<evidence type="ECO:0000313" key="12">
    <source>
        <dbReference type="Proteomes" id="UP001524587"/>
    </source>
</evidence>
<organism evidence="11 12">
    <name type="scientific">Endosaccharibacter trunci</name>
    <dbReference type="NCBI Taxonomy" id="2812733"/>
    <lineage>
        <taxon>Bacteria</taxon>
        <taxon>Pseudomonadati</taxon>
        <taxon>Pseudomonadota</taxon>
        <taxon>Alphaproteobacteria</taxon>
        <taxon>Acetobacterales</taxon>
        <taxon>Acetobacteraceae</taxon>
        <taxon>Endosaccharibacter</taxon>
    </lineage>
</organism>
<keyword evidence="9" id="KW-0407">Ion channel</keyword>
<comment type="caution">
    <text evidence="11">The sequence shown here is derived from an EMBL/GenBank/DDBJ whole genome shotgun (WGS) entry which is preliminary data.</text>
</comment>
<feature type="transmembrane region" description="Helical" evidence="10">
    <location>
        <begin position="189"/>
        <end position="212"/>
    </location>
</feature>
<feature type="transmembrane region" description="Helical" evidence="10">
    <location>
        <begin position="153"/>
        <end position="177"/>
    </location>
</feature>
<feature type="transmembrane region" description="Helical" evidence="10">
    <location>
        <begin position="319"/>
        <end position="342"/>
    </location>
</feature>
<evidence type="ECO:0000256" key="8">
    <source>
        <dbReference type="ARBA" id="ARBA00023214"/>
    </source>
</evidence>
<dbReference type="PANTHER" id="PTHR43427:SF6">
    <property type="entry name" value="CHLORIDE CHANNEL PROTEIN CLC-E"/>
    <property type="match status" value="1"/>
</dbReference>
<dbReference type="PRINTS" id="PR00762">
    <property type="entry name" value="CLCHANNEL"/>
</dbReference>
<sequence>MRRMPAVPSFLRRRVVWWLGALSIGLVAIGFAAAGDRVGALRNALIAPRPWLMLLIAPAGLALSVFLARTVFPGAQGSGIPQTIAALQMHSDRAVDRVLSLRIAIGKILLTILGLFAGASIGREGPTVQIGAALMHTLGRWLGLADVSVRRGLILAGGAAGISAAFNTPLGGIVFAIEELSHSFEVRTSGTMLTAVILSGVTSLALVGNYTYFGHTTATLPIGIGWAAVLVCGLGGGLAGGLFSAMLVRASRGLPGAFGRFVRDRPILFAVLCGLLLALIGIWTDGATYGTGYAQARHMVDGDEQFGRLFPLWKFLASLVSYCSGIPGGIFAPSLAIGAGIGGDIAVLLPHSPAGAVVLLGMVGYFAAVVQAPLTATVIVMEMTDNQELTLPLMATAFVAYGVSRLISPRALYGALAQRFLEANEPGTTTRVSTATEAELR</sequence>
<evidence type="ECO:0000256" key="3">
    <source>
        <dbReference type="ARBA" id="ARBA00022692"/>
    </source>
</evidence>
<evidence type="ECO:0000256" key="4">
    <source>
        <dbReference type="ARBA" id="ARBA00022989"/>
    </source>
</evidence>
<evidence type="ECO:0000256" key="7">
    <source>
        <dbReference type="ARBA" id="ARBA00023173"/>
    </source>
</evidence>
<dbReference type="PANTHER" id="PTHR43427">
    <property type="entry name" value="CHLORIDE CHANNEL PROTEIN CLC-E"/>
    <property type="match status" value="1"/>
</dbReference>
<keyword evidence="4 10" id="KW-1133">Transmembrane helix</keyword>
<dbReference type="InterPro" id="IPR014743">
    <property type="entry name" value="Cl-channel_core"/>
</dbReference>
<feature type="transmembrane region" description="Helical" evidence="10">
    <location>
        <begin position="354"/>
        <end position="374"/>
    </location>
</feature>
<dbReference type="InterPro" id="IPR001807">
    <property type="entry name" value="ClC"/>
</dbReference>
<dbReference type="Proteomes" id="UP001524587">
    <property type="component" value="Unassembled WGS sequence"/>
</dbReference>
<proteinExistence type="predicted"/>
<gene>
    <name evidence="11" type="ORF">NFI95_11195</name>
</gene>
<evidence type="ECO:0000256" key="9">
    <source>
        <dbReference type="ARBA" id="ARBA00023303"/>
    </source>
</evidence>
<keyword evidence="8" id="KW-0868">Chloride</keyword>
<feature type="transmembrane region" description="Helical" evidence="10">
    <location>
        <begin position="50"/>
        <end position="72"/>
    </location>
</feature>
<dbReference type="Pfam" id="PF00654">
    <property type="entry name" value="Voltage_CLC"/>
    <property type="match status" value="1"/>
</dbReference>